<reference evidence="9" key="1">
    <citation type="submission" date="2021-10" db="EMBL/GenBank/DDBJ databases">
        <title>Anaerobic single-cell dispensing facilitates the cultivation of human gut bacteria.</title>
        <authorList>
            <person name="Afrizal A."/>
        </authorList>
    </citation>
    <scope>NUCLEOTIDE SEQUENCE</scope>
    <source>
        <strain evidence="9">CLA-AA-H274</strain>
    </source>
</reference>
<dbReference type="PROSITE" id="PS50928">
    <property type="entry name" value="ABC_TM1"/>
    <property type="match status" value="1"/>
</dbReference>
<keyword evidence="4 7" id="KW-0812">Transmembrane</keyword>
<accession>A0AAE3ARV2</accession>
<dbReference type="InterPro" id="IPR035906">
    <property type="entry name" value="MetI-like_sf"/>
</dbReference>
<dbReference type="GO" id="GO:0043190">
    <property type="term" value="C:ATP-binding cassette (ABC) transporter complex"/>
    <property type="evidence" value="ECO:0007669"/>
    <property type="project" value="InterPro"/>
</dbReference>
<name>A0AAE3ARV2_9FIRM</name>
<evidence type="ECO:0000256" key="2">
    <source>
        <dbReference type="ARBA" id="ARBA00022448"/>
    </source>
</evidence>
<dbReference type="Gene3D" id="1.10.3720.10">
    <property type="entry name" value="MetI-like"/>
    <property type="match status" value="1"/>
</dbReference>
<keyword evidence="5 7" id="KW-1133">Transmembrane helix</keyword>
<keyword evidence="3" id="KW-1003">Cell membrane</keyword>
<dbReference type="Proteomes" id="UP001198962">
    <property type="component" value="Unassembled WGS sequence"/>
</dbReference>
<dbReference type="EMBL" id="JAJEPU010000016">
    <property type="protein sequence ID" value="MCC2164588.1"/>
    <property type="molecule type" value="Genomic_DNA"/>
</dbReference>
<evidence type="ECO:0000259" key="8">
    <source>
        <dbReference type="PROSITE" id="PS50928"/>
    </source>
</evidence>
<feature type="transmembrane region" description="Helical" evidence="7">
    <location>
        <begin position="132"/>
        <end position="154"/>
    </location>
</feature>
<keyword evidence="6 7" id="KW-0472">Membrane</keyword>
<feature type="transmembrane region" description="Helical" evidence="7">
    <location>
        <begin position="91"/>
        <end position="111"/>
    </location>
</feature>
<dbReference type="PANTHER" id="PTHR30614:SF41">
    <property type="entry name" value="INNER MEMBRANE AMINO-ACID ABC TRANSPORTER PERMEASE PROTEIN YHDY"/>
    <property type="match status" value="1"/>
</dbReference>
<gene>
    <name evidence="9" type="ORF">LKD32_06795</name>
</gene>
<dbReference type="RefSeq" id="WP_308451201.1">
    <property type="nucleotide sequence ID" value="NZ_JAJEPU010000016.1"/>
</dbReference>
<evidence type="ECO:0000256" key="3">
    <source>
        <dbReference type="ARBA" id="ARBA00022475"/>
    </source>
</evidence>
<dbReference type="PANTHER" id="PTHR30614">
    <property type="entry name" value="MEMBRANE COMPONENT OF AMINO ACID ABC TRANSPORTER"/>
    <property type="match status" value="1"/>
</dbReference>
<protein>
    <submittedName>
        <fullName evidence="9">Amino acid ABC transporter permease</fullName>
    </submittedName>
</protein>
<evidence type="ECO:0000256" key="6">
    <source>
        <dbReference type="ARBA" id="ARBA00023136"/>
    </source>
</evidence>
<evidence type="ECO:0000256" key="5">
    <source>
        <dbReference type="ARBA" id="ARBA00022989"/>
    </source>
</evidence>
<dbReference type="InterPro" id="IPR000515">
    <property type="entry name" value="MetI-like"/>
</dbReference>
<dbReference type="AlphaFoldDB" id="A0AAE3ARV2"/>
<dbReference type="NCBIfam" id="TIGR01726">
    <property type="entry name" value="HEQRo_perm_3TM"/>
    <property type="match status" value="1"/>
</dbReference>
<dbReference type="GO" id="GO:0006865">
    <property type="term" value="P:amino acid transport"/>
    <property type="evidence" value="ECO:0007669"/>
    <property type="project" value="TreeGrafter"/>
</dbReference>
<dbReference type="GO" id="GO:0022857">
    <property type="term" value="F:transmembrane transporter activity"/>
    <property type="evidence" value="ECO:0007669"/>
    <property type="project" value="InterPro"/>
</dbReference>
<organism evidence="9 10">
    <name type="scientific">Brotaphodocola catenula</name>
    <dbReference type="NCBI Taxonomy" id="2885361"/>
    <lineage>
        <taxon>Bacteria</taxon>
        <taxon>Bacillati</taxon>
        <taxon>Bacillota</taxon>
        <taxon>Clostridia</taxon>
        <taxon>Lachnospirales</taxon>
        <taxon>Lachnospiraceae</taxon>
        <taxon>Brotaphodocola</taxon>
    </lineage>
</organism>
<keyword evidence="10" id="KW-1185">Reference proteome</keyword>
<comment type="similarity">
    <text evidence="7">Belongs to the binding-protein-dependent transport system permease family.</text>
</comment>
<dbReference type="InterPro" id="IPR043429">
    <property type="entry name" value="ArtM/GltK/GlnP/TcyL/YhdX-like"/>
</dbReference>
<evidence type="ECO:0000256" key="7">
    <source>
        <dbReference type="RuleBase" id="RU363032"/>
    </source>
</evidence>
<dbReference type="SUPFAM" id="SSF161098">
    <property type="entry name" value="MetI-like"/>
    <property type="match status" value="1"/>
</dbReference>
<dbReference type="Pfam" id="PF00528">
    <property type="entry name" value="BPD_transp_1"/>
    <property type="match status" value="1"/>
</dbReference>
<sequence>MAEVFASIFTKSNLLFMMEGLLTTVLISACTIVLSLFFGTLVAMVRHFCTGKLTILSRLIGAYIEFFRCTPNILWILWIRFTMQGDPTVKAIFACTLFTTAVIAEIVRGGLNNVPKGQFEGAASQGFTFWQTMVYIVLPQTFKSIIPALLSQVITVIKDTSFLKAVDIAEFMRNSSIVMGSLRSPAQITTLYAFIALCYFAICFSLSCAVRFYQKRIQATA</sequence>
<dbReference type="InterPro" id="IPR010065">
    <property type="entry name" value="AA_ABC_transptr_permease_3TM"/>
</dbReference>
<evidence type="ECO:0000313" key="9">
    <source>
        <dbReference type="EMBL" id="MCC2164588.1"/>
    </source>
</evidence>
<feature type="transmembrane region" description="Helical" evidence="7">
    <location>
        <begin position="20"/>
        <end position="43"/>
    </location>
</feature>
<proteinExistence type="inferred from homology"/>
<feature type="transmembrane region" description="Helical" evidence="7">
    <location>
        <begin position="55"/>
        <end position="79"/>
    </location>
</feature>
<evidence type="ECO:0000313" key="10">
    <source>
        <dbReference type="Proteomes" id="UP001198962"/>
    </source>
</evidence>
<evidence type="ECO:0000256" key="1">
    <source>
        <dbReference type="ARBA" id="ARBA00004651"/>
    </source>
</evidence>
<comment type="caution">
    <text evidence="9">The sequence shown here is derived from an EMBL/GenBank/DDBJ whole genome shotgun (WGS) entry which is preliminary data.</text>
</comment>
<evidence type="ECO:0000256" key="4">
    <source>
        <dbReference type="ARBA" id="ARBA00022692"/>
    </source>
</evidence>
<comment type="subcellular location">
    <subcellularLocation>
        <location evidence="1 7">Cell membrane</location>
        <topology evidence="1 7">Multi-pass membrane protein</topology>
    </subcellularLocation>
</comment>
<feature type="transmembrane region" description="Helical" evidence="7">
    <location>
        <begin position="191"/>
        <end position="213"/>
    </location>
</feature>
<feature type="domain" description="ABC transmembrane type-1" evidence="8">
    <location>
        <begin position="21"/>
        <end position="210"/>
    </location>
</feature>
<keyword evidence="2 7" id="KW-0813">Transport</keyword>
<dbReference type="CDD" id="cd06261">
    <property type="entry name" value="TM_PBP2"/>
    <property type="match status" value="1"/>
</dbReference>